<dbReference type="InterPro" id="IPR057873">
    <property type="entry name" value="CTHRC1_C"/>
</dbReference>
<evidence type="ECO:0000313" key="3">
    <source>
        <dbReference type="Proteomes" id="UP001159428"/>
    </source>
</evidence>
<dbReference type="Pfam" id="PF25815">
    <property type="entry name" value="CTHRC1_C"/>
    <property type="match status" value="1"/>
</dbReference>
<reference evidence="2 3" key="1">
    <citation type="submission" date="2022-05" db="EMBL/GenBank/DDBJ databases">
        <authorList>
            <consortium name="Genoscope - CEA"/>
            <person name="William W."/>
        </authorList>
    </citation>
    <scope>NUCLEOTIDE SEQUENCE [LARGE SCALE GENOMIC DNA]</scope>
</reference>
<sequence length="115" mass="12786">MFIKKHASTVLHVYWTGVLRIASCNSCCKRWYFTFNGAECSGPLTIDGLVYIGSGKSQDLHRVDNIEGHCSNIHKGKVRVGFWVGNCPGYGSVDAYTGWNSVSRIFIEEVPKPQS</sequence>
<dbReference type="EMBL" id="CALNXJ010000006">
    <property type="protein sequence ID" value="CAH3042128.1"/>
    <property type="molecule type" value="Genomic_DNA"/>
</dbReference>
<feature type="domain" description="CTHRC1 C-terminal" evidence="1">
    <location>
        <begin position="2"/>
        <end position="107"/>
    </location>
</feature>
<comment type="caution">
    <text evidence="2">The sequence shown here is derived from an EMBL/GenBank/DDBJ whole genome shotgun (WGS) entry which is preliminary data.</text>
</comment>
<dbReference type="Proteomes" id="UP001159428">
    <property type="component" value="Unassembled WGS sequence"/>
</dbReference>
<gene>
    <name evidence="2" type="ORF">PMEA_00028608</name>
</gene>
<proteinExistence type="predicted"/>
<organism evidence="2 3">
    <name type="scientific">Pocillopora meandrina</name>
    <dbReference type="NCBI Taxonomy" id="46732"/>
    <lineage>
        <taxon>Eukaryota</taxon>
        <taxon>Metazoa</taxon>
        <taxon>Cnidaria</taxon>
        <taxon>Anthozoa</taxon>
        <taxon>Hexacorallia</taxon>
        <taxon>Scleractinia</taxon>
        <taxon>Astrocoeniina</taxon>
        <taxon>Pocilloporidae</taxon>
        <taxon>Pocillopora</taxon>
    </lineage>
</organism>
<evidence type="ECO:0000259" key="1">
    <source>
        <dbReference type="Pfam" id="PF25815"/>
    </source>
</evidence>
<name>A0AAU9VZS2_9CNID</name>
<dbReference type="AlphaFoldDB" id="A0AAU9VZS2"/>
<protein>
    <recommendedName>
        <fullName evidence="1">CTHRC1 C-terminal domain-containing protein</fullName>
    </recommendedName>
</protein>
<accession>A0AAU9VZS2</accession>
<keyword evidence="3" id="KW-1185">Reference proteome</keyword>
<evidence type="ECO:0000313" key="2">
    <source>
        <dbReference type="EMBL" id="CAH3042128.1"/>
    </source>
</evidence>